<dbReference type="Pfam" id="PF01297">
    <property type="entry name" value="ZnuA"/>
    <property type="match status" value="1"/>
</dbReference>
<dbReference type="RefSeq" id="WP_338250933.1">
    <property type="nucleotide sequence ID" value="NZ_BSRI01000001.1"/>
</dbReference>
<evidence type="ECO:0000256" key="2">
    <source>
        <dbReference type="ARBA" id="ARBA00022448"/>
    </source>
</evidence>
<protein>
    <submittedName>
        <fullName evidence="6">ABC transporter substrate-binding protein</fullName>
    </submittedName>
</protein>
<name>A0ABQ6FSP4_9CHLR</name>
<accession>A0ABQ6FSP4</accession>
<keyword evidence="3" id="KW-0479">Metal-binding</keyword>
<evidence type="ECO:0000256" key="5">
    <source>
        <dbReference type="SAM" id="SignalP"/>
    </source>
</evidence>
<evidence type="ECO:0000313" key="7">
    <source>
        <dbReference type="Proteomes" id="UP001344906"/>
    </source>
</evidence>
<feature type="chain" id="PRO_5046774346" evidence="5">
    <location>
        <begin position="31"/>
        <end position="317"/>
    </location>
</feature>
<reference evidence="6 7" key="1">
    <citation type="submission" date="2023-02" db="EMBL/GenBank/DDBJ databases">
        <title>Dictyobacter halimunensis sp. nov., a new member of the class Ktedonobacteria from forest soil in a geothermal area.</title>
        <authorList>
            <person name="Rachmania M.K."/>
            <person name="Ningsih F."/>
            <person name="Sakai Y."/>
            <person name="Yabe S."/>
            <person name="Yokota A."/>
            <person name="Sjamsuridzal W."/>
        </authorList>
    </citation>
    <scope>NUCLEOTIDE SEQUENCE [LARGE SCALE GENOMIC DNA]</scope>
    <source>
        <strain evidence="6 7">S3.2.2.5</strain>
    </source>
</reference>
<feature type="signal peptide" evidence="5">
    <location>
        <begin position="1"/>
        <end position="30"/>
    </location>
</feature>
<dbReference type="InterPro" id="IPR006127">
    <property type="entry name" value="ZnuA-like"/>
</dbReference>
<dbReference type="SUPFAM" id="SSF53807">
    <property type="entry name" value="Helical backbone' metal receptor"/>
    <property type="match status" value="1"/>
</dbReference>
<organism evidence="6 7">
    <name type="scientific">Dictyobacter halimunensis</name>
    <dbReference type="NCBI Taxonomy" id="3026934"/>
    <lineage>
        <taxon>Bacteria</taxon>
        <taxon>Bacillati</taxon>
        <taxon>Chloroflexota</taxon>
        <taxon>Ktedonobacteria</taxon>
        <taxon>Ktedonobacterales</taxon>
        <taxon>Dictyobacteraceae</taxon>
        <taxon>Dictyobacter</taxon>
    </lineage>
</organism>
<dbReference type="EMBL" id="BSRI01000001">
    <property type="protein sequence ID" value="GLV56057.1"/>
    <property type="molecule type" value="Genomic_DNA"/>
</dbReference>
<evidence type="ECO:0000256" key="4">
    <source>
        <dbReference type="ARBA" id="ARBA00022729"/>
    </source>
</evidence>
<evidence type="ECO:0000256" key="3">
    <source>
        <dbReference type="ARBA" id="ARBA00022723"/>
    </source>
</evidence>
<keyword evidence="2" id="KW-0813">Transport</keyword>
<dbReference type="Gene3D" id="3.40.50.1980">
    <property type="entry name" value="Nitrogenase molybdenum iron protein domain"/>
    <property type="match status" value="2"/>
</dbReference>
<proteinExistence type="predicted"/>
<comment type="caution">
    <text evidence="6">The sequence shown here is derived from an EMBL/GenBank/DDBJ whole genome shotgun (WGS) entry which is preliminary data.</text>
</comment>
<keyword evidence="4 5" id="KW-0732">Signal</keyword>
<sequence length="317" mass="33557">MFRTRTQHVLTLLASSFFLLLALASCGTNATGSPSSSSSASTKGNVIEVVAAEDFWGSIAAQIGGEHVHVTSIITDPNADPHAYEPTAANARTAADAHYFILNGAGYDPWAEKLLQSNPSSGRKVLNVGALNGKHEGDNPHMWYNPDDVTAVAHKLHDDFVALDAADATAFGQSEQAFLTTGLQEYHGLIADIKAKYAGTPVGASESIFSYLAPALGLKLITPDSYLKAVSEGTDISAADEATVEQQIKTRQITIFVYNSQNTPNNIQKVLNLAKTAAIPVPTITETLTPANASFQDWQSSQLKGIQSALATATGKK</sequence>
<keyword evidence="7" id="KW-1185">Reference proteome</keyword>
<dbReference type="Proteomes" id="UP001344906">
    <property type="component" value="Unassembled WGS sequence"/>
</dbReference>
<dbReference type="PROSITE" id="PS51257">
    <property type="entry name" value="PROKAR_LIPOPROTEIN"/>
    <property type="match status" value="1"/>
</dbReference>
<evidence type="ECO:0000256" key="1">
    <source>
        <dbReference type="ARBA" id="ARBA00004196"/>
    </source>
</evidence>
<gene>
    <name evidence="6" type="ORF">KDH_29010</name>
</gene>
<comment type="subcellular location">
    <subcellularLocation>
        <location evidence="1">Cell envelope</location>
    </subcellularLocation>
</comment>
<dbReference type="PANTHER" id="PTHR42953:SF1">
    <property type="entry name" value="METAL-BINDING PROTEIN HI_0362-RELATED"/>
    <property type="match status" value="1"/>
</dbReference>
<evidence type="ECO:0000313" key="6">
    <source>
        <dbReference type="EMBL" id="GLV56057.1"/>
    </source>
</evidence>
<dbReference type="PANTHER" id="PTHR42953">
    <property type="entry name" value="HIGH-AFFINITY ZINC UPTAKE SYSTEM PROTEIN ZNUA-RELATED"/>
    <property type="match status" value="1"/>
</dbReference>
<dbReference type="InterPro" id="IPR050492">
    <property type="entry name" value="Bact_metal-bind_prot9"/>
</dbReference>